<dbReference type="InterPro" id="IPR041413">
    <property type="entry name" value="MLTR_LBD"/>
</dbReference>
<gene>
    <name evidence="2" type="ORF">HMPREF0183_1828</name>
</gene>
<proteinExistence type="predicted"/>
<comment type="caution">
    <text evidence="2">The sequence shown here is derived from an EMBL/GenBank/DDBJ whole genome shotgun (WGS) entry which is preliminary data.</text>
</comment>
<dbReference type="STRING" id="585530.HMPREF0183_1828"/>
<name>D4YPG8_9MICO</name>
<dbReference type="Pfam" id="PF17765">
    <property type="entry name" value="MLTR_LBD"/>
    <property type="match status" value="1"/>
</dbReference>
<accession>D4YPG8</accession>
<feature type="domain" description="MmyB-like transcription regulator ligand binding" evidence="1">
    <location>
        <begin position="8"/>
        <end position="59"/>
    </location>
</feature>
<evidence type="ECO:0000313" key="2">
    <source>
        <dbReference type="EMBL" id="EFG46829.1"/>
    </source>
</evidence>
<organism evidence="2 3">
    <name type="scientific">Brevibacterium mcbrellneri ATCC 49030</name>
    <dbReference type="NCBI Taxonomy" id="585530"/>
    <lineage>
        <taxon>Bacteria</taxon>
        <taxon>Bacillati</taxon>
        <taxon>Actinomycetota</taxon>
        <taxon>Actinomycetes</taxon>
        <taxon>Micrococcales</taxon>
        <taxon>Brevibacteriaceae</taxon>
        <taxon>Brevibacterium</taxon>
    </lineage>
</organism>
<sequence length="62" mass="6786">MGRSLRTPCTSGTKRLRHPEAGDIELDYEVLHLPEGNGQRPLTHTAERGSTSFAALRLLLSA</sequence>
<reference evidence="2 3" key="1">
    <citation type="submission" date="2010-04" db="EMBL/GenBank/DDBJ databases">
        <authorList>
            <person name="Qin X."/>
            <person name="Bachman B."/>
            <person name="Battles P."/>
            <person name="Bell A."/>
            <person name="Bess C."/>
            <person name="Bickham C."/>
            <person name="Chaboub L."/>
            <person name="Chen D."/>
            <person name="Coyle M."/>
            <person name="Deiros D.R."/>
            <person name="Dinh H."/>
            <person name="Forbes L."/>
            <person name="Fowler G."/>
            <person name="Francisco L."/>
            <person name="Fu Q."/>
            <person name="Gubbala S."/>
            <person name="Hale W."/>
            <person name="Han Y."/>
            <person name="Hemphill L."/>
            <person name="Highlander S.K."/>
            <person name="Hirani K."/>
            <person name="Hogues M."/>
            <person name="Jackson L."/>
            <person name="Jakkamsetti A."/>
            <person name="Javaid M."/>
            <person name="Jiang H."/>
            <person name="Korchina V."/>
            <person name="Kovar C."/>
            <person name="Lara F."/>
            <person name="Lee S."/>
            <person name="Mata R."/>
            <person name="Mathew T."/>
            <person name="Moen C."/>
            <person name="Morales K."/>
            <person name="Munidasa M."/>
            <person name="Nazareth L."/>
            <person name="Ngo R."/>
            <person name="Nguyen L."/>
            <person name="Okwuonu G."/>
            <person name="Ongeri F."/>
            <person name="Patil S."/>
            <person name="Petrosino J."/>
            <person name="Pham C."/>
            <person name="Pham P."/>
            <person name="Pu L.-L."/>
            <person name="Puazo M."/>
            <person name="Raj R."/>
            <person name="Reid J."/>
            <person name="Rouhana J."/>
            <person name="Saada N."/>
            <person name="Shang Y."/>
            <person name="Simmons D."/>
            <person name="Thornton R."/>
            <person name="Warren J."/>
            <person name="Weissenberger G."/>
            <person name="Zhang J."/>
            <person name="Zhang L."/>
            <person name="Zhou C."/>
            <person name="Zhu D."/>
            <person name="Muzny D."/>
            <person name="Worley K."/>
            <person name="Gibbs R."/>
        </authorList>
    </citation>
    <scope>NUCLEOTIDE SEQUENCE [LARGE SCALE GENOMIC DNA]</scope>
    <source>
        <strain evidence="2 3">ATCC 49030</strain>
    </source>
</reference>
<dbReference type="AlphaFoldDB" id="D4YPG8"/>
<dbReference type="Gene3D" id="3.30.450.180">
    <property type="match status" value="1"/>
</dbReference>
<protein>
    <recommendedName>
        <fullName evidence="1">MmyB-like transcription regulator ligand binding domain-containing protein</fullName>
    </recommendedName>
</protein>
<dbReference type="Proteomes" id="UP000005714">
    <property type="component" value="Unassembled WGS sequence"/>
</dbReference>
<evidence type="ECO:0000313" key="3">
    <source>
        <dbReference type="Proteomes" id="UP000005714"/>
    </source>
</evidence>
<evidence type="ECO:0000259" key="1">
    <source>
        <dbReference type="Pfam" id="PF17765"/>
    </source>
</evidence>
<keyword evidence="3" id="KW-1185">Reference proteome</keyword>
<dbReference type="EMBL" id="ADNU01000049">
    <property type="protein sequence ID" value="EFG46829.1"/>
    <property type="molecule type" value="Genomic_DNA"/>
</dbReference>